<evidence type="ECO:0000313" key="5">
    <source>
        <dbReference type="EMBL" id="AYQ72222.1"/>
    </source>
</evidence>
<keyword evidence="6" id="KW-1185">Reference proteome</keyword>
<name>A0A3G3JVG4_9BACL</name>
<dbReference type="PANTHER" id="PTHR12526:SF510">
    <property type="entry name" value="D-INOSITOL 3-PHOSPHATE GLYCOSYLTRANSFERASE"/>
    <property type="match status" value="1"/>
</dbReference>
<evidence type="ECO:0000313" key="6">
    <source>
        <dbReference type="Proteomes" id="UP000269097"/>
    </source>
</evidence>
<evidence type="ECO:0000256" key="1">
    <source>
        <dbReference type="ARBA" id="ARBA00022676"/>
    </source>
</evidence>
<dbReference type="KEGG" id="coh:EAV92_06340"/>
<dbReference type="SUPFAM" id="SSF53756">
    <property type="entry name" value="UDP-Glycosyltransferase/glycogen phosphorylase"/>
    <property type="match status" value="1"/>
</dbReference>
<feature type="domain" description="Glycosyl transferase family 1" evidence="3">
    <location>
        <begin position="173"/>
        <end position="336"/>
    </location>
</feature>
<dbReference type="Pfam" id="PF13439">
    <property type="entry name" value="Glyco_transf_4"/>
    <property type="match status" value="1"/>
</dbReference>
<evidence type="ECO:0000259" key="4">
    <source>
        <dbReference type="Pfam" id="PF13439"/>
    </source>
</evidence>
<dbReference type="Gene3D" id="3.40.50.2000">
    <property type="entry name" value="Glycogen Phosphorylase B"/>
    <property type="match status" value="2"/>
</dbReference>
<sequence>MRIAIIAPEQIPVPPILGGSVEITILAIAKELAKQHSVTVISRSHRRYPAYSAVSGVHIYRVATGSPEKYLANVRSFLQGKSFDVIQVDNRPKFVPSLKKMFPNAVVSLFLHSLTFVSPPLATREAAGAGMRSADLVIANSESLKTQLTKRFPFAAAKIRKVWLGVDTSRFKPAASAKPRRALRLLFAGRLIPRKGLPVLLRAVKLAKRASARPLELVVAGGTKNAAYSRSMRALSQKLGVNARFLGTVPHRRIQQVFQDADVFVCPSQLHEAFGLVNVEALATGMPVIASSIGGIKEIVVHNRNGMLIARYKQPQAFADAIVRLANDRSLLGTMKLQARMDCMERFSWSATAKRLARLYASPNLHGDA</sequence>
<feature type="domain" description="Glycosyltransferase subfamily 4-like N-terminal" evidence="4">
    <location>
        <begin position="21"/>
        <end position="170"/>
    </location>
</feature>
<dbReference type="InterPro" id="IPR001296">
    <property type="entry name" value="Glyco_trans_1"/>
</dbReference>
<reference evidence="5 6" key="1">
    <citation type="submission" date="2018-10" db="EMBL/GenBank/DDBJ databases">
        <title>Genome Sequence of Cohnella sp.</title>
        <authorList>
            <person name="Srinivasan S."/>
            <person name="Kim M.K."/>
        </authorList>
    </citation>
    <scope>NUCLEOTIDE SEQUENCE [LARGE SCALE GENOMIC DNA]</scope>
    <source>
        <strain evidence="5 6">18JY8-7</strain>
    </source>
</reference>
<keyword evidence="1" id="KW-0328">Glycosyltransferase</keyword>
<proteinExistence type="predicted"/>
<protein>
    <submittedName>
        <fullName evidence="5">Glycosyltransferase family 1 protein</fullName>
    </submittedName>
</protein>
<evidence type="ECO:0000256" key="2">
    <source>
        <dbReference type="ARBA" id="ARBA00022679"/>
    </source>
</evidence>
<dbReference type="Pfam" id="PF00534">
    <property type="entry name" value="Glycos_transf_1"/>
    <property type="match status" value="1"/>
</dbReference>
<keyword evidence="2 5" id="KW-0808">Transferase</keyword>
<dbReference type="InterPro" id="IPR028098">
    <property type="entry name" value="Glyco_trans_4-like_N"/>
</dbReference>
<dbReference type="CDD" id="cd03801">
    <property type="entry name" value="GT4_PimA-like"/>
    <property type="match status" value="1"/>
</dbReference>
<dbReference type="PANTHER" id="PTHR12526">
    <property type="entry name" value="GLYCOSYLTRANSFERASE"/>
    <property type="match status" value="1"/>
</dbReference>
<dbReference type="GO" id="GO:0016757">
    <property type="term" value="F:glycosyltransferase activity"/>
    <property type="evidence" value="ECO:0007669"/>
    <property type="project" value="UniProtKB-KW"/>
</dbReference>
<organism evidence="5 6">
    <name type="scientific">Cohnella candidum</name>
    <dbReference type="NCBI Taxonomy" id="2674991"/>
    <lineage>
        <taxon>Bacteria</taxon>
        <taxon>Bacillati</taxon>
        <taxon>Bacillota</taxon>
        <taxon>Bacilli</taxon>
        <taxon>Bacillales</taxon>
        <taxon>Paenibacillaceae</taxon>
        <taxon>Cohnella</taxon>
    </lineage>
</organism>
<accession>A0A3G3JVG4</accession>
<dbReference type="Proteomes" id="UP000269097">
    <property type="component" value="Chromosome"/>
</dbReference>
<gene>
    <name evidence="5" type="ORF">EAV92_06340</name>
</gene>
<dbReference type="RefSeq" id="WP_123040282.1">
    <property type="nucleotide sequence ID" value="NZ_CP033433.1"/>
</dbReference>
<evidence type="ECO:0000259" key="3">
    <source>
        <dbReference type="Pfam" id="PF00534"/>
    </source>
</evidence>
<dbReference type="EMBL" id="CP033433">
    <property type="protein sequence ID" value="AYQ72222.1"/>
    <property type="molecule type" value="Genomic_DNA"/>
</dbReference>
<dbReference type="AlphaFoldDB" id="A0A3G3JVG4"/>